<dbReference type="GO" id="GO:0016491">
    <property type="term" value="F:oxidoreductase activity"/>
    <property type="evidence" value="ECO:0007669"/>
    <property type="project" value="UniProtKB-KW"/>
</dbReference>
<evidence type="ECO:0000256" key="3">
    <source>
        <dbReference type="RuleBase" id="RU000363"/>
    </source>
</evidence>
<dbReference type="PRINTS" id="PR00080">
    <property type="entry name" value="SDRFAMILY"/>
</dbReference>
<evidence type="ECO:0000256" key="1">
    <source>
        <dbReference type="ARBA" id="ARBA00006484"/>
    </source>
</evidence>
<dbReference type="PANTHER" id="PTHR43976">
    <property type="entry name" value="SHORT CHAIN DEHYDROGENASE"/>
    <property type="match status" value="1"/>
</dbReference>
<dbReference type="InterPro" id="IPR002347">
    <property type="entry name" value="SDR_fam"/>
</dbReference>
<evidence type="ECO:0000313" key="4">
    <source>
        <dbReference type="EMBL" id="XBS68593.1"/>
    </source>
</evidence>
<dbReference type="Pfam" id="PF00106">
    <property type="entry name" value="adh_short"/>
    <property type="match status" value="1"/>
</dbReference>
<gene>
    <name evidence="4" type="ORF">ABK905_18290</name>
</gene>
<reference evidence="4" key="1">
    <citation type="submission" date="2024-06" db="EMBL/GenBank/DDBJ databases">
        <authorList>
            <person name="Coelho C."/>
            <person name="Bento M."/>
            <person name="Garcia E."/>
            <person name="Camelo A."/>
            <person name="Brandao I."/>
            <person name="Espirito Santo C."/>
            <person name="Trovao J."/>
            <person name="Verissimo A."/>
            <person name="Costa J."/>
            <person name="Tiago I."/>
        </authorList>
    </citation>
    <scope>NUCLEOTIDE SEQUENCE</scope>
    <source>
        <strain evidence="4">KWT182</strain>
    </source>
</reference>
<name>A0AAU7Q6I5_9GAMM</name>
<dbReference type="AlphaFoldDB" id="A0AAU7Q6I5"/>
<dbReference type="SUPFAM" id="SSF51735">
    <property type="entry name" value="NAD(P)-binding Rossmann-fold domains"/>
    <property type="match status" value="1"/>
</dbReference>
<accession>A0AAU7Q6I5</accession>
<dbReference type="InterPro" id="IPR051911">
    <property type="entry name" value="SDR_oxidoreductase"/>
</dbReference>
<dbReference type="Gene3D" id="3.40.50.720">
    <property type="entry name" value="NAD(P)-binding Rossmann-like Domain"/>
    <property type="match status" value="1"/>
</dbReference>
<dbReference type="PRINTS" id="PR00081">
    <property type="entry name" value="GDHRDH"/>
</dbReference>
<keyword evidence="2" id="KW-0560">Oxidoreductase</keyword>
<dbReference type="PANTHER" id="PTHR43976:SF16">
    <property type="entry name" value="SHORT-CHAIN DEHYDROGENASE_REDUCTASE FAMILY PROTEIN"/>
    <property type="match status" value="1"/>
</dbReference>
<dbReference type="EMBL" id="CP157947">
    <property type="protein sequence ID" value="XBS68593.1"/>
    <property type="molecule type" value="Genomic_DNA"/>
</dbReference>
<evidence type="ECO:0000256" key="2">
    <source>
        <dbReference type="ARBA" id="ARBA00023002"/>
    </source>
</evidence>
<protein>
    <submittedName>
        <fullName evidence="4">Oxidoreductase</fullName>
    </submittedName>
</protein>
<organism evidence="4">
    <name type="scientific">Acerihabitans sp. KWT182</name>
    <dbReference type="NCBI Taxonomy" id="3157919"/>
    <lineage>
        <taxon>Bacteria</taxon>
        <taxon>Pseudomonadati</taxon>
        <taxon>Pseudomonadota</taxon>
        <taxon>Gammaproteobacteria</taxon>
        <taxon>Enterobacterales</taxon>
        <taxon>Pectobacteriaceae</taxon>
        <taxon>Acerihabitans</taxon>
    </lineage>
</organism>
<dbReference type="CDD" id="cd05374">
    <property type="entry name" value="17beta-HSD-like_SDR_c"/>
    <property type="match status" value="1"/>
</dbReference>
<dbReference type="NCBIfam" id="NF004824">
    <property type="entry name" value="PRK06180.1"/>
    <property type="match status" value="1"/>
</dbReference>
<comment type="similarity">
    <text evidence="1 3">Belongs to the short-chain dehydrogenases/reductases (SDR) family.</text>
</comment>
<sequence length="266" mass="28410">MTQQKPVWFITGCSTGFGRELAGLTLSLGYPTVVTARNPDGVTDVIAGHEEHALALKLDVTRQDQIDGAVSAALERFGRIDVLVNNAGVGYFGSFEESRMEDVRRMFDINVWGLTAMTRAVLPTLREQRSGTIVNISSIGGITTFPSLSFYHATKFAVEALSESLSQEVAPLGIKVLIVEPGPFRTDWAGRSASEAPQTIADYADTAHSRARASRGGSGKQIGDPARAAKAIVKAVEAKQPPLRLLLGKPALENAYKKNSAVATGL</sequence>
<dbReference type="InterPro" id="IPR036291">
    <property type="entry name" value="NAD(P)-bd_dom_sf"/>
</dbReference>
<proteinExistence type="inferred from homology"/>